<dbReference type="Proteomes" id="UP001596303">
    <property type="component" value="Unassembled WGS sequence"/>
</dbReference>
<accession>A0ABW1SCK3</accession>
<keyword evidence="2" id="KW-1185">Reference proteome</keyword>
<comment type="caution">
    <text evidence="1">The sequence shown here is derived from an EMBL/GenBank/DDBJ whole genome shotgun (WGS) entry which is preliminary data.</text>
</comment>
<dbReference type="RefSeq" id="WP_377379933.1">
    <property type="nucleotide sequence ID" value="NZ_JBHSSW010000025.1"/>
</dbReference>
<reference evidence="2" key="1">
    <citation type="journal article" date="2019" name="Int. J. Syst. Evol. Microbiol.">
        <title>The Global Catalogue of Microorganisms (GCM) 10K type strain sequencing project: providing services to taxonomists for standard genome sequencing and annotation.</title>
        <authorList>
            <consortium name="The Broad Institute Genomics Platform"/>
            <consortium name="The Broad Institute Genome Sequencing Center for Infectious Disease"/>
            <person name="Wu L."/>
            <person name="Ma J."/>
        </authorList>
    </citation>
    <scope>NUCLEOTIDE SEQUENCE [LARGE SCALE GENOMIC DNA]</scope>
    <source>
        <strain evidence="2">CGMCC-1.15741</strain>
    </source>
</reference>
<evidence type="ECO:0000313" key="2">
    <source>
        <dbReference type="Proteomes" id="UP001596303"/>
    </source>
</evidence>
<organism evidence="1 2">
    <name type="scientific">Ponticaulis profundi</name>
    <dbReference type="NCBI Taxonomy" id="2665222"/>
    <lineage>
        <taxon>Bacteria</taxon>
        <taxon>Pseudomonadati</taxon>
        <taxon>Pseudomonadota</taxon>
        <taxon>Alphaproteobacteria</taxon>
        <taxon>Hyphomonadales</taxon>
        <taxon>Hyphomonadaceae</taxon>
        <taxon>Ponticaulis</taxon>
    </lineage>
</organism>
<name>A0ABW1SCK3_9PROT</name>
<protein>
    <submittedName>
        <fullName evidence="1">Uncharacterized protein</fullName>
    </submittedName>
</protein>
<gene>
    <name evidence="1" type="ORF">ACFQDM_13700</name>
</gene>
<proteinExistence type="predicted"/>
<evidence type="ECO:0000313" key="1">
    <source>
        <dbReference type="EMBL" id="MFC6199134.1"/>
    </source>
</evidence>
<sequence length="68" mass="7629">MSEKEHLQEFRDNLVKRLATLVYRGTSATNEECISEIARVKAALDAVDFIIANDIPKPPPVDPTFMVI</sequence>
<dbReference type="EMBL" id="JBHSSW010000025">
    <property type="protein sequence ID" value="MFC6199134.1"/>
    <property type="molecule type" value="Genomic_DNA"/>
</dbReference>